<evidence type="ECO:0000256" key="2">
    <source>
        <dbReference type="ARBA" id="ARBA00022729"/>
    </source>
</evidence>
<name>A0AAJ7TKN7_PETMA</name>
<dbReference type="FunFam" id="3.80.10.10:FF:000770">
    <property type="entry name" value="Uncharacterized protein"/>
    <property type="match status" value="1"/>
</dbReference>
<dbReference type="Proteomes" id="UP001318040">
    <property type="component" value="Chromosome 29"/>
</dbReference>
<dbReference type="InterPro" id="IPR001611">
    <property type="entry name" value="Leu-rich_rpt"/>
</dbReference>
<evidence type="ECO:0000259" key="8">
    <source>
        <dbReference type="SMART" id="SM00013"/>
    </source>
</evidence>
<dbReference type="InterPro" id="IPR000372">
    <property type="entry name" value="LRRNT"/>
</dbReference>
<organism evidence="9 10">
    <name type="scientific">Petromyzon marinus</name>
    <name type="common">Sea lamprey</name>
    <dbReference type="NCBI Taxonomy" id="7757"/>
    <lineage>
        <taxon>Eukaryota</taxon>
        <taxon>Metazoa</taxon>
        <taxon>Chordata</taxon>
        <taxon>Craniata</taxon>
        <taxon>Vertebrata</taxon>
        <taxon>Cyclostomata</taxon>
        <taxon>Hyperoartia</taxon>
        <taxon>Petromyzontiformes</taxon>
        <taxon>Petromyzontidae</taxon>
        <taxon>Petromyzon</taxon>
    </lineage>
</organism>
<dbReference type="RefSeq" id="XP_032818611.1">
    <property type="nucleotide sequence ID" value="XM_032962720.1"/>
</dbReference>
<accession>A0AAJ7TKN7</accession>
<reference evidence="10" key="1">
    <citation type="submission" date="2025-08" db="UniProtKB">
        <authorList>
            <consortium name="RefSeq"/>
        </authorList>
    </citation>
    <scope>IDENTIFICATION</scope>
    <source>
        <tissue evidence="10">Sperm</tissue>
    </source>
</reference>
<keyword evidence="3" id="KW-0677">Repeat</keyword>
<evidence type="ECO:0000256" key="4">
    <source>
        <dbReference type="ARBA" id="ARBA00023180"/>
    </source>
</evidence>
<dbReference type="AlphaFoldDB" id="A0AAJ7TKN7"/>
<keyword evidence="6" id="KW-0812">Transmembrane</keyword>
<evidence type="ECO:0000313" key="9">
    <source>
        <dbReference type="Proteomes" id="UP001318040"/>
    </source>
</evidence>
<evidence type="ECO:0000313" key="10">
    <source>
        <dbReference type="RefSeq" id="XP_032818611.1"/>
    </source>
</evidence>
<dbReference type="GO" id="GO:0005615">
    <property type="term" value="C:extracellular space"/>
    <property type="evidence" value="ECO:0007669"/>
    <property type="project" value="TreeGrafter"/>
</dbReference>
<feature type="transmembrane region" description="Helical" evidence="6">
    <location>
        <begin position="427"/>
        <end position="449"/>
    </location>
</feature>
<gene>
    <name evidence="10" type="primary">LOC116947216</name>
</gene>
<keyword evidence="4" id="KW-0325">Glycoprotein</keyword>
<feature type="signal peptide" evidence="7">
    <location>
        <begin position="1"/>
        <end position="23"/>
    </location>
</feature>
<keyword evidence="1" id="KW-0433">Leucine-rich repeat</keyword>
<evidence type="ECO:0000256" key="1">
    <source>
        <dbReference type="ARBA" id="ARBA00022614"/>
    </source>
</evidence>
<dbReference type="PANTHER" id="PTHR45712:SF19">
    <property type="entry name" value="LEUCINE-RICH REPEAT TRANSMEMBRANE NEURONAL PROTEIN 2"/>
    <property type="match status" value="1"/>
</dbReference>
<keyword evidence="6" id="KW-1133">Transmembrane helix</keyword>
<evidence type="ECO:0000256" key="6">
    <source>
        <dbReference type="SAM" id="Phobius"/>
    </source>
</evidence>
<dbReference type="SUPFAM" id="SSF52058">
    <property type="entry name" value="L domain-like"/>
    <property type="match status" value="1"/>
</dbReference>
<dbReference type="PROSITE" id="PS51450">
    <property type="entry name" value="LRR"/>
    <property type="match status" value="1"/>
</dbReference>
<evidence type="ECO:0000256" key="3">
    <source>
        <dbReference type="ARBA" id="ARBA00022737"/>
    </source>
</evidence>
<dbReference type="Gene3D" id="3.80.10.10">
    <property type="entry name" value="Ribonuclease Inhibitor"/>
    <property type="match status" value="1"/>
</dbReference>
<feature type="region of interest" description="Disordered" evidence="5">
    <location>
        <begin position="358"/>
        <end position="417"/>
    </location>
</feature>
<dbReference type="InterPro" id="IPR003591">
    <property type="entry name" value="Leu-rich_rpt_typical-subtyp"/>
</dbReference>
<evidence type="ECO:0000256" key="5">
    <source>
        <dbReference type="SAM" id="MobiDB-lite"/>
    </source>
</evidence>
<evidence type="ECO:0000256" key="7">
    <source>
        <dbReference type="SAM" id="SignalP"/>
    </source>
</evidence>
<proteinExistence type="predicted"/>
<dbReference type="InterPro" id="IPR032675">
    <property type="entry name" value="LRR_dom_sf"/>
</dbReference>
<dbReference type="SMART" id="SM00013">
    <property type="entry name" value="LRRNT"/>
    <property type="match status" value="1"/>
</dbReference>
<dbReference type="SMART" id="SM00369">
    <property type="entry name" value="LRR_TYP"/>
    <property type="match status" value="9"/>
</dbReference>
<feature type="chain" id="PRO_5042573707" evidence="7">
    <location>
        <begin position="24"/>
        <end position="540"/>
    </location>
</feature>
<keyword evidence="2 7" id="KW-0732">Signal</keyword>
<feature type="compositionally biased region" description="Pro residues" evidence="5">
    <location>
        <begin position="393"/>
        <end position="406"/>
    </location>
</feature>
<feature type="domain" description="LRRNT" evidence="8">
    <location>
        <begin position="30"/>
        <end position="62"/>
    </location>
</feature>
<dbReference type="PANTHER" id="PTHR45712">
    <property type="entry name" value="AGAP008170-PA"/>
    <property type="match status" value="1"/>
</dbReference>
<keyword evidence="9" id="KW-1185">Reference proteome</keyword>
<keyword evidence="6" id="KW-0472">Membrane</keyword>
<dbReference type="Pfam" id="PF13855">
    <property type="entry name" value="LRR_8"/>
    <property type="match status" value="2"/>
</dbReference>
<dbReference type="Pfam" id="PF00560">
    <property type="entry name" value="LRR_1"/>
    <property type="match status" value="1"/>
</dbReference>
<dbReference type="InterPro" id="IPR050333">
    <property type="entry name" value="SLRP"/>
</dbReference>
<protein>
    <submittedName>
        <fullName evidence="10">Leucine-rich repeat transmembrane neuronal protein 3-like</fullName>
    </submittedName>
</protein>
<feature type="compositionally biased region" description="Pro residues" evidence="5">
    <location>
        <begin position="362"/>
        <end position="374"/>
    </location>
</feature>
<sequence length="540" mass="58634">MGRGTGPPLWLGALLGAALCTSARGPARPACPPGCRCDGRIVYCESLGLSDLPADASPRAHGLSLRYNALRELGDGAFARFRHLTWLYLDHNHVGPVAADAFRGIRKLKELILTSNRVSRLSNSTFSAVPNLRNLDLSYNRLRRLEPRLFGALRKLQTLHLRANALRALPPLLFRDCRSLEFLDLGHNRLRSVSRRTFAGLPRLAELHLENNRLVRLNLALFSRLLGLQMLYAQWNRVAEVVRGEPPWVWSSLRKLDLAGNELVALSADTLAGVPNLQTLHLDSNRLRVLGGEALATLRSLRTITAAGNRWECERPLCPLAEWLWETRGQWEGSVKCTSPQQLEGTTVLDAMHGRAVCSARPEPPARPRVPPTAPDGGGGVGAESNRSVLRAPPRPPSPPEPPVPPAASSATPGSEADMERLPLHKVVTGCAALLLSVGLILLVTYASWRRYPDTLRRLQEAQIPGPERAGWARAGLVAGLGSGLRGSVVAAEPPGIPMEYYVDFKLPGEAAAAERARLVLPNGLAAPRGLGADSRQCEV</sequence>
<dbReference type="KEGG" id="pmrn:116947216"/>